<evidence type="ECO:0000256" key="6">
    <source>
        <dbReference type="ARBA" id="ARBA00022798"/>
    </source>
</evidence>
<evidence type="ECO:0000256" key="3">
    <source>
        <dbReference type="ARBA" id="ARBA00012095"/>
    </source>
</evidence>
<dbReference type="GO" id="GO:0005829">
    <property type="term" value="C:cytosol"/>
    <property type="evidence" value="ECO:0007669"/>
    <property type="project" value="TreeGrafter"/>
</dbReference>
<dbReference type="STRING" id="1209989.TepRe1_0578"/>
<evidence type="ECO:0000313" key="11">
    <source>
        <dbReference type="Proteomes" id="UP000010802"/>
    </source>
</evidence>
<name>F4LVR9_TEPAE</name>
<dbReference type="GO" id="GO:0019563">
    <property type="term" value="P:glycerol catabolic process"/>
    <property type="evidence" value="ECO:0007669"/>
    <property type="project" value="TreeGrafter"/>
</dbReference>
<evidence type="ECO:0000259" key="9">
    <source>
        <dbReference type="PROSITE" id="PS51480"/>
    </source>
</evidence>
<comment type="pathway">
    <text evidence="2">Polyol metabolism; glycerol degradation.</text>
</comment>
<dbReference type="EC" id="2.7.1.121" evidence="3"/>
<dbReference type="Gene3D" id="1.25.40.340">
    <property type="match status" value="1"/>
</dbReference>
<evidence type="ECO:0000256" key="1">
    <source>
        <dbReference type="ARBA" id="ARBA00001113"/>
    </source>
</evidence>
<dbReference type="InterPro" id="IPR036117">
    <property type="entry name" value="DhaL_dom_sf"/>
</dbReference>
<dbReference type="SUPFAM" id="SSF101473">
    <property type="entry name" value="DhaL-like"/>
    <property type="match status" value="1"/>
</dbReference>
<evidence type="ECO:0000256" key="5">
    <source>
        <dbReference type="ARBA" id="ARBA00022777"/>
    </source>
</evidence>
<keyword evidence="6" id="KW-0319">Glycerol metabolism</keyword>
<dbReference type="eggNOG" id="COG1461">
    <property type="taxonomic scope" value="Bacteria"/>
</dbReference>
<dbReference type="NCBIfam" id="TIGR02365">
    <property type="entry name" value="dha_L_ycgS"/>
    <property type="match status" value="1"/>
</dbReference>
<protein>
    <recommendedName>
        <fullName evidence="3">phosphoenolpyruvate--glycerone phosphotransferase</fullName>
        <ecNumber evidence="3">2.7.1.121</ecNumber>
    </recommendedName>
</protein>
<evidence type="ECO:0000256" key="7">
    <source>
        <dbReference type="ARBA" id="ARBA00046577"/>
    </source>
</evidence>
<organism evidence="10 11">
    <name type="scientific">Tepidanaerobacter acetatoxydans (strain DSM 21804 / JCM 16047 / Re1)</name>
    <dbReference type="NCBI Taxonomy" id="1209989"/>
    <lineage>
        <taxon>Bacteria</taxon>
        <taxon>Bacillati</taxon>
        <taxon>Bacillota</taxon>
        <taxon>Clostridia</taxon>
        <taxon>Thermosediminibacterales</taxon>
        <taxon>Tepidanaerobacteraceae</taxon>
        <taxon>Tepidanaerobacter</taxon>
    </lineage>
</organism>
<reference evidence="11" key="1">
    <citation type="journal article" date="2013" name="Genome Announc.">
        <title>First genome sequence of a syntrophic acetate-oxidizing bacterium, Tepidanaerobacter acetatoxydans strain Re1.</title>
        <authorList>
            <person name="Manzoor S."/>
            <person name="Bongcam-Rudloff E."/>
            <person name="Schnurer A."/>
            <person name="Muller B."/>
        </authorList>
    </citation>
    <scope>NUCLEOTIDE SEQUENCE [LARGE SCALE GENOMIC DNA]</scope>
    <source>
        <strain evidence="11">Re1</strain>
    </source>
</reference>
<dbReference type="GO" id="GO:0004371">
    <property type="term" value="F:glycerone kinase activity"/>
    <property type="evidence" value="ECO:0007669"/>
    <property type="project" value="InterPro"/>
</dbReference>
<evidence type="ECO:0000313" key="10">
    <source>
        <dbReference type="EMBL" id="CCP25321.1"/>
    </source>
</evidence>
<dbReference type="InterPro" id="IPR004007">
    <property type="entry name" value="DhaL_dom"/>
</dbReference>
<dbReference type="KEGG" id="tep:TepRe1_0578"/>
<dbReference type="AlphaFoldDB" id="F4LVR9"/>
<dbReference type="PANTHER" id="PTHR28629">
    <property type="entry name" value="TRIOKINASE/FMN CYCLASE"/>
    <property type="match status" value="1"/>
</dbReference>
<dbReference type="RefSeq" id="WP_013777689.1">
    <property type="nucleotide sequence ID" value="NC_015519.1"/>
</dbReference>
<dbReference type="EMBL" id="HF563609">
    <property type="protein sequence ID" value="CCP25321.1"/>
    <property type="molecule type" value="Genomic_DNA"/>
</dbReference>
<dbReference type="PATRIC" id="fig|1209989.3.peg.681"/>
<keyword evidence="11" id="KW-1185">Reference proteome</keyword>
<dbReference type="PANTHER" id="PTHR28629:SF4">
    <property type="entry name" value="TRIOKINASE_FMN CYCLASE"/>
    <property type="match status" value="1"/>
</dbReference>
<proteinExistence type="predicted"/>
<dbReference type="KEGG" id="tae:TepiRe1_0631"/>
<dbReference type="FunFam" id="1.25.40.340:FF:000002">
    <property type="entry name" value="Dihydroxyacetone kinase, L subunit"/>
    <property type="match status" value="1"/>
</dbReference>
<dbReference type="Pfam" id="PF02734">
    <property type="entry name" value="Dak2"/>
    <property type="match status" value="1"/>
</dbReference>
<dbReference type="OrthoDB" id="9800291at2"/>
<dbReference type="InterPro" id="IPR012737">
    <property type="entry name" value="DhaK_L_YcgS"/>
</dbReference>
<accession>L0RWQ7</accession>
<gene>
    <name evidence="10" type="primary">dhaL</name>
    <name evidence="10" type="ordered locus">TEPIRE1_0631</name>
</gene>
<keyword evidence="5 10" id="KW-0418">Kinase</keyword>
<feature type="domain" description="DhaL" evidence="9">
    <location>
        <begin position="6"/>
        <end position="203"/>
    </location>
</feature>
<comment type="subunit">
    <text evidence="7">Homodimer. The dihydroxyacetone kinase complex is composed of a homodimer of DhaM, a homodimer of DhaK and the subunit DhaL.</text>
</comment>
<evidence type="ECO:0000256" key="4">
    <source>
        <dbReference type="ARBA" id="ARBA00022679"/>
    </source>
</evidence>
<sequence>MAVNSAELIEIINLIAHDIQENKDFLTELDSAIGDADHGINMSKGFKAVNEKISTMGDKDCGSILKTVGMTLVSTVGGASGPLYGTAFMRAGQAVGAKKELDFNDLPIILDAALEGIKMRGKAEKGEKTIIDALEPAVEVLKKSSPVDIKLMEEAVKAAKDGVEYTKGIIAKKGRASYLGERSIGHQDPGATSCYIMLAAVYKAIHDKNN</sequence>
<dbReference type="GO" id="GO:0047324">
    <property type="term" value="F:phosphoenolpyruvate-glycerone phosphotransferase activity"/>
    <property type="evidence" value="ECO:0007669"/>
    <property type="project" value="UniProtKB-EC"/>
</dbReference>
<dbReference type="Proteomes" id="UP000010802">
    <property type="component" value="Chromosome"/>
</dbReference>
<keyword evidence="4" id="KW-0808">Transferase</keyword>
<dbReference type="SMART" id="SM01120">
    <property type="entry name" value="Dak2"/>
    <property type="match status" value="1"/>
</dbReference>
<comment type="function">
    <text evidence="8">ADP-binding subunit of the dihydroxyacetone kinase, which is responsible for the phosphoenolpyruvate (PEP)-dependent phosphorylation of dihydroxyacetone. DhaL-ADP is converted to DhaL-ATP via a phosphoryl group transfer from DhaM and transmits it to dihydroxyacetone binds to DhaK.</text>
</comment>
<comment type="catalytic activity">
    <reaction evidence="1">
        <text>dihydroxyacetone + phosphoenolpyruvate = dihydroxyacetone phosphate + pyruvate</text>
        <dbReference type="Rhea" id="RHEA:18381"/>
        <dbReference type="ChEBI" id="CHEBI:15361"/>
        <dbReference type="ChEBI" id="CHEBI:16016"/>
        <dbReference type="ChEBI" id="CHEBI:57642"/>
        <dbReference type="ChEBI" id="CHEBI:58702"/>
        <dbReference type="EC" id="2.7.1.121"/>
    </reaction>
</comment>
<evidence type="ECO:0000256" key="8">
    <source>
        <dbReference type="ARBA" id="ARBA00055771"/>
    </source>
</evidence>
<dbReference type="HOGENOM" id="CLU_066424_5_0_9"/>
<accession>F4LVR9</accession>
<dbReference type="PROSITE" id="PS51480">
    <property type="entry name" value="DHAL"/>
    <property type="match status" value="1"/>
</dbReference>
<dbReference type="InterPro" id="IPR050861">
    <property type="entry name" value="Dihydroxyacetone_Kinase"/>
</dbReference>
<evidence type="ECO:0000256" key="2">
    <source>
        <dbReference type="ARBA" id="ARBA00004745"/>
    </source>
</evidence>